<dbReference type="OrthoDB" id="7451790at2759"/>
<feature type="region of interest" description="Disordered" evidence="4">
    <location>
        <begin position="1116"/>
        <end position="1151"/>
    </location>
</feature>
<dbReference type="InterPro" id="IPR032675">
    <property type="entry name" value="LRR_dom_sf"/>
</dbReference>
<keyword evidence="1" id="KW-0433">Leucine-rich repeat</keyword>
<feature type="compositionally biased region" description="Basic and acidic residues" evidence="4">
    <location>
        <begin position="681"/>
        <end position="700"/>
    </location>
</feature>
<feature type="compositionally biased region" description="Basic and acidic residues" evidence="4">
    <location>
        <begin position="71"/>
        <end position="82"/>
    </location>
</feature>
<comment type="caution">
    <text evidence="5">The sequence shown here is derived from an EMBL/GenBank/DDBJ whole genome shotgun (WGS) entry which is preliminary data.</text>
</comment>
<dbReference type="Gene3D" id="3.80.10.10">
    <property type="entry name" value="Ribonuclease Inhibitor"/>
    <property type="match status" value="1"/>
</dbReference>
<gene>
    <name evidence="5" type="ORF">ABB37_05347</name>
</gene>
<feature type="compositionally biased region" description="Basic residues" evidence="4">
    <location>
        <begin position="566"/>
        <end position="585"/>
    </location>
</feature>
<dbReference type="RefSeq" id="XP_015657964.1">
    <property type="nucleotide sequence ID" value="XM_015803322.1"/>
</dbReference>
<accession>A0A0M9FZX4</accession>
<dbReference type="InterPro" id="IPR001611">
    <property type="entry name" value="Leu-rich_rpt"/>
</dbReference>
<feature type="compositionally biased region" description="Polar residues" evidence="4">
    <location>
        <begin position="546"/>
        <end position="556"/>
    </location>
</feature>
<feature type="compositionally biased region" description="Basic and acidic residues" evidence="4">
    <location>
        <begin position="92"/>
        <end position="103"/>
    </location>
</feature>
<feature type="coiled-coil region" evidence="3">
    <location>
        <begin position="896"/>
        <end position="948"/>
    </location>
</feature>
<dbReference type="Pfam" id="PF13855">
    <property type="entry name" value="LRR_8"/>
    <property type="match status" value="1"/>
</dbReference>
<dbReference type="SUPFAM" id="SSF52058">
    <property type="entry name" value="L domain-like"/>
    <property type="match status" value="1"/>
</dbReference>
<feature type="compositionally biased region" description="Low complexity" evidence="4">
    <location>
        <begin position="449"/>
        <end position="474"/>
    </location>
</feature>
<feature type="region of interest" description="Disordered" evidence="4">
    <location>
        <begin position="1"/>
        <end position="128"/>
    </location>
</feature>
<feature type="compositionally biased region" description="Low complexity" evidence="4">
    <location>
        <begin position="532"/>
        <end position="545"/>
    </location>
</feature>
<dbReference type="PROSITE" id="PS51450">
    <property type="entry name" value="LRR"/>
    <property type="match status" value="2"/>
</dbReference>
<proteinExistence type="predicted"/>
<reference evidence="5 6" key="1">
    <citation type="submission" date="2015-07" db="EMBL/GenBank/DDBJ databases">
        <title>High-quality genome of monoxenous trypanosomatid Leptomonas pyrrhocoris.</title>
        <authorList>
            <person name="Flegontov P."/>
            <person name="Butenko A."/>
            <person name="Firsov S."/>
            <person name="Vlcek C."/>
            <person name="Logacheva M.D."/>
            <person name="Field M."/>
            <person name="Filatov D."/>
            <person name="Flegontova O."/>
            <person name="Gerasimov E."/>
            <person name="Jackson A.P."/>
            <person name="Kelly S."/>
            <person name="Opperdoes F."/>
            <person name="O'Reilly A."/>
            <person name="Votypka J."/>
            <person name="Yurchenko V."/>
            <person name="Lukes J."/>
        </authorList>
    </citation>
    <scope>NUCLEOTIDE SEQUENCE [LARGE SCALE GENOMIC DNA]</scope>
    <source>
        <strain evidence="5">H10</strain>
    </source>
</reference>
<dbReference type="PANTHER" id="PTHR24366">
    <property type="entry name" value="IG(IMMUNOGLOBULIN) AND LRR(LEUCINE RICH REPEAT) DOMAINS"/>
    <property type="match status" value="1"/>
</dbReference>
<dbReference type="VEuPathDB" id="TriTrypDB:LpyrH10_10_1160"/>
<keyword evidence="6" id="KW-1185">Reference proteome</keyword>
<feature type="compositionally biased region" description="Basic and acidic residues" evidence="4">
    <location>
        <begin position="1118"/>
        <end position="1133"/>
    </location>
</feature>
<feature type="compositionally biased region" description="Low complexity" evidence="4">
    <location>
        <begin position="586"/>
        <end position="604"/>
    </location>
</feature>
<feature type="coiled-coil region" evidence="3">
    <location>
        <begin position="1004"/>
        <end position="1031"/>
    </location>
</feature>
<dbReference type="Proteomes" id="UP000037923">
    <property type="component" value="Unassembled WGS sequence"/>
</dbReference>
<feature type="compositionally biased region" description="Basic and acidic residues" evidence="4">
    <location>
        <begin position="651"/>
        <end position="667"/>
    </location>
</feature>
<evidence type="ECO:0000256" key="3">
    <source>
        <dbReference type="SAM" id="Coils"/>
    </source>
</evidence>
<dbReference type="GeneID" id="26905637"/>
<name>A0A0M9FZX4_LEPPY</name>
<sequence>MQPVSRSPARVSFRHLRDPRIGTQSPSAVRSHARTSAAVSPTSAPAPPPPPRQSLVYGPFSTTSITTIVREGSRSPAREGTPEKLIAPIHTAQRDESRTRSDSRGPAPRSSRASSSSQRHATPTSDELRELRQTRSLFLCGRGLLSLRHIQHLPEMLSLRFLSVHMNAIKTLEAGCLSTLRHLVELDLSANELQDLPPECWAGLNRLERLNLSSNLLTRLGPDAFKGLASLQWLSLGFNNVSDLTGLSSVPAAAPLAYVDLCSNRIATVEEVLHALTPHRGHIREIRLASPSASTASPDVTRSDGTALTLTGSYWQVQENFLCRGDGGDHADSTAESAARTSGVVTAGAAAAVPPPPVYVQRLLAFFPHLMVVNGVSYGVDPLEMLTPHPAAEAAEQQQQQQDGGRAREAEEEGILMTRVGGTVTSQTAAGEHGKMLDTSDDFARLLSQPLPHLPHTSSHSPSSSRSTSSASRQHTSRRASRRQGTKSAHSRSRSRSRSQKHSRSASSKKQHENTPSPKIASTTESARRAATDANNSEDNSNRNNPHQSFSATTALSPPEITLVHPTKRRHSAPKPRRAPLRRRSASSTTATTSHTSSVTASPSIVLPPYSTPPSLERQQQQQQQQEEKKQRSGTAAMSSPHVRQLSYDGGDVKAGKELTRQEEGKGKHATPAATPVSTSDAREIAERVQRQTPSDEFRKTNAPGKRRWSGGPGAAAVRSTKQSESGLSPSGITDASDLSPSPERAFAPRRESTSAEGGEEDAFSVHMSCSGSAGSSPERHSAGVAEAGALRPPSSTSHRTSLPLRQRHASAGAGGTSQAANPSSSTKLLPPPPVFSTSPAALQWKPKQISRGTATDAAEMPSREEFAAAIAQMQAEMDTRGVQLQEQLALRATTITDLRHHLDLTRRQYVEAQREAQQHQQQLRSQVAALKDELARRAEEASILQRKQQAQLNRAVDSVKAEWSRRLEAQEQHRAAVQAAEQARWETAASLLTEEKTQLQQTCTMKTSQLATLERQVRVMEEEIERLRHGAVAQRQYAIAQATLLVAEADARRQMEVAAATAFLQIIASSSKRQSKLESEALQEALRQVGEVTEAMDMQLAAFTAQARQYEAALQHATRDAQQLREAQRSDTTESPPDEEQQQHTPGKEVIKVNSAVDSSVVVPPSLTHGSEAEDALPSALVSTPTLTPTHTPQLPPPPSSWTALVVSSVKHEDTSAPTLPPPSDPNDTVSVYWRDVCARAEAKLRRVEAALAVSTTTQQTLANENTRLLHRVESLEADQAKARAAHTTLEHVAAQEKENLLRTLHTLRADLQNKDDALDALEGEAREKLNEKRRRIAELEEEVENRTAQQTRATEMSVSYRTQLEAAQRRLAEVEATLEEEKSRNDAEAQVPAMERKLRELSELLATRVAQAHQHELEKKTLVNTLTTAREQLMRLHEANTLLNGSNAAAKEQLMRQQVELDAARQQLRDTQEATRAKQRATREALSHLMTADAF</sequence>
<keyword evidence="2" id="KW-0677">Repeat</keyword>
<keyword evidence="3" id="KW-0175">Coiled coil</keyword>
<feature type="compositionally biased region" description="Basic residues" evidence="4">
    <location>
        <begin position="475"/>
        <end position="509"/>
    </location>
</feature>
<evidence type="ECO:0008006" key="7">
    <source>
        <dbReference type="Google" id="ProtNLM"/>
    </source>
</evidence>
<feature type="region of interest" description="Disordered" evidence="4">
    <location>
        <begin position="449"/>
        <end position="860"/>
    </location>
</feature>
<feature type="compositionally biased region" description="Polar residues" evidence="4">
    <location>
        <begin position="720"/>
        <end position="740"/>
    </location>
</feature>
<evidence type="ECO:0000256" key="4">
    <source>
        <dbReference type="SAM" id="MobiDB-lite"/>
    </source>
</evidence>
<protein>
    <recommendedName>
        <fullName evidence="7">Leucine-rich repeat protein</fullName>
    </recommendedName>
</protein>
<feature type="coiled-coil region" evidence="3">
    <location>
        <begin position="1449"/>
        <end position="1483"/>
    </location>
</feature>
<feature type="coiled-coil region" evidence="3">
    <location>
        <begin position="1260"/>
        <end position="1406"/>
    </location>
</feature>
<dbReference type="InterPro" id="IPR003591">
    <property type="entry name" value="Leu-rich_rpt_typical-subtyp"/>
</dbReference>
<dbReference type="EMBL" id="LGTL01000010">
    <property type="protein sequence ID" value="KPA79525.1"/>
    <property type="molecule type" value="Genomic_DNA"/>
</dbReference>
<feature type="compositionally biased region" description="Low complexity" evidence="4">
    <location>
        <begin position="104"/>
        <end position="119"/>
    </location>
</feature>
<dbReference type="PANTHER" id="PTHR24366:SF96">
    <property type="entry name" value="LEUCINE RICH REPEAT CONTAINING 53"/>
    <property type="match status" value="1"/>
</dbReference>
<feature type="compositionally biased region" description="Low complexity" evidence="4">
    <location>
        <begin position="34"/>
        <end position="43"/>
    </location>
</feature>
<evidence type="ECO:0000256" key="1">
    <source>
        <dbReference type="ARBA" id="ARBA00022614"/>
    </source>
</evidence>
<evidence type="ECO:0000313" key="5">
    <source>
        <dbReference type="EMBL" id="KPA79525.1"/>
    </source>
</evidence>
<dbReference type="SMART" id="SM00369">
    <property type="entry name" value="LRR_TYP"/>
    <property type="match status" value="4"/>
</dbReference>
<dbReference type="OMA" id="LCANRIA"/>
<feature type="compositionally biased region" description="Low complexity" evidence="4">
    <location>
        <begin position="817"/>
        <end position="829"/>
    </location>
</feature>
<organism evidence="5 6">
    <name type="scientific">Leptomonas pyrrhocoris</name>
    <name type="common">Firebug parasite</name>
    <dbReference type="NCBI Taxonomy" id="157538"/>
    <lineage>
        <taxon>Eukaryota</taxon>
        <taxon>Discoba</taxon>
        <taxon>Euglenozoa</taxon>
        <taxon>Kinetoplastea</taxon>
        <taxon>Metakinetoplastina</taxon>
        <taxon>Trypanosomatida</taxon>
        <taxon>Trypanosomatidae</taxon>
        <taxon>Leishmaniinae</taxon>
        <taxon>Leptomonas</taxon>
    </lineage>
</organism>
<evidence type="ECO:0000313" key="6">
    <source>
        <dbReference type="Proteomes" id="UP000037923"/>
    </source>
</evidence>
<feature type="region of interest" description="Disordered" evidence="4">
    <location>
        <begin position="1184"/>
        <end position="1203"/>
    </location>
</feature>
<evidence type="ECO:0000256" key="2">
    <source>
        <dbReference type="ARBA" id="ARBA00022737"/>
    </source>
</evidence>
<feature type="compositionally biased region" description="Low complexity" evidence="4">
    <location>
        <begin position="1185"/>
        <end position="1194"/>
    </location>
</feature>